<comment type="subcellular location">
    <subcellularLocation>
        <location evidence="1">Membrane</location>
        <topology evidence="1">Multi-pass membrane protein</topology>
    </subcellularLocation>
</comment>
<comment type="caution">
    <text evidence="8">The sequence shown here is derived from an EMBL/GenBank/DDBJ whole genome shotgun (WGS) entry which is preliminary data.</text>
</comment>
<feature type="transmembrane region" description="Helical" evidence="7">
    <location>
        <begin position="743"/>
        <end position="769"/>
    </location>
</feature>
<feature type="transmembrane region" description="Helical" evidence="7">
    <location>
        <begin position="560"/>
        <end position="582"/>
    </location>
</feature>
<sequence>MPRVVCFRKFQLRDELTEANAINELLFDVTFAVSLAPLQLIWPDSADTGIWADFLLLFVSRYMLSYHMAVYSNRFCNEEFIDNVFKAGMMMGFVLIASSSVLCQGDSCGSVITLGPQLPGVLTNFATLCLSTAFCHLVVAVMFARGVCHPVAAGFCRLYSISNVGLAVLWGCGAMAASRQARVAVLAAAAAVLLAVEVAARLPWTSLSSRLPAHLATRMRKFQVVSITQVFAGLAQPRLDYSVPLFMFAGGALAQTLGMKVLFFDFEGIHRSDKGFVQPQWLSETAWVALHLVLSGTMTVFGSACSLAVRSGIRSSDTGQRAAVAMFCGATALLVVCLTCLSIVLRGAGSGVRRWRKRWRVTIRLAVAALMATMPWWGEAIPLPVLPWAVFALTAALVGAELYGRAHRSHYAVGGSTMDLASMQGIDALASESSAAHGAGGYGTAGGTSDDILPSWLRSKAAKLVASSLCVVLGGVGQAVFMPLLIGALGQAAGSYVVFVLLCITFVIVFAMATLFQYLSGGLRTADLAVNDGTFALIGLCDCLNGLLTVFCSALDRTPGALQAVLPQLAIPFTVLLSFGLYRVSLSRQQSLGALLVVLGVLATMVPTFVAMASGGSAAYSPLYPALFALGVVPGVLTNVLQTGIYRRHPGFNKTLFLLYRSSYQAIFAMAFFWSDLLPGLGTSATLGDMGSHIDFGVSCLFHPEPGSSRCGAASWLGLCFTLAYCATYWGGAVVIEAASANYVALLSTANTPLAAFVWFVAPALTAWAGGSPYSVAELGWGIGALVVLIVPGSLVYKLAKPPKAAAPRRESEVAAMERHMGGGLADAAAPLIGDGATDGPRADGGGEAGAAPSERPLLVDGLGSLTAGSGDLRGTDARIARLLALQRAIEIELDATATSSDDARFVVYVR</sequence>
<evidence type="ECO:0000313" key="9">
    <source>
        <dbReference type="Proteomes" id="UP000323011"/>
    </source>
</evidence>
<feature type="transmembrane region" description="Helical" evidence="7">
    <location>
        <begin position="713"/>
        <end position="736"/>
    </location>
</feature>
<protein>
    <submittedName>
        <fullName evidence="8">Uncharacterized protein</fullName>
    </submittedName>
</protein>
<feature type="transmembrane region" description="Helical" evidence="7">
    <location>
        <begin position="21"/>
        <end position="42"/>
    </location>
</feature>
<dbReference type="EMBL" id="VLTN01000035">
    <property type="protein sequence ID" value="KAA0150327.1"/>
    <property type="molecule type" value="Genomic_DNA"/>
</dbReference>
<feature type="transmembrane region" description="Helical" evidence="7">
    <location>
        <begin position="122"/>
        <end position="144"/>
    </location>
</feature>
<dbReference type="InterPro" id="IPR037185">
    <property type="entry name" value="EmrE-like"/>
</dbReference>
<feature type="transmembrane region" description="Helical" evidence="7">
    <location>
        <begin position="361"/>
        <end position="378"/>
    </location>
</feature>
<feature type="transmembrane region" description="Helical" evidence="7">
    <location>
        <begin position="528"/>
        <end position="548"/>
    </location>
</feature>
<dbReference type="Pfam" id="PF06772">
    <property type="entry name" value="LtrA"/>
    <property type="match status" value="1"/>
</dbReference>
<feature type="transmembrane region" description="Helical" evidence="7">
    <location>
        <begin position="496"/>
        <end position="516"/>
    </location>
</feature>
<feature type="transmembrane region" description="Helical" evidence="7">
    <location>
        <begin position="626"/>
        <end position="646"/>
    </location>
</feature>
<feature type="transmembrane region" description="Helical" evidence="7">
    <location>
        <begin position="287"/>
        <end position="310"/>
    </location>
</feature>
<evidence type="ECO:0000313" key="8">
    <source>
        <dbReference type="EMBL" id="KAA0150327.1"/>
    </source>
</evidence>
<comment type="similarity">
    <text evidence="2">Belongs to the CRT-like transporter family.</text>
</comment>
<keyword evidence="4 7" id="KW-0812">Transmembrane</keyword>
<proteinExistence type="inferred from homology"/>
<dbReference type="InterPro" id="IPR010640">
    <property type="entry name" value="Low_temperature_requirement_A"/>
</dbReference>
<feature type="transmembrane region" description="Helical" evidence="7">
    <location>
        <begin position="183"/>
        <end position="202"/>
    </location>
</feature>
<evidence type="ECO:0000256" key="4">
    <source>
        <dbReference type="ARBA" id="ARBA00022692"/>
    </source>
</evidence>
<feature type="transmembrane region" description="Helical" evidence="7">
    <location>
        <begin position="464"/>
        <end position="490"/>
    </location>
</feature>
<keyword evidence="6 7" id="KW-0472">Membrane</keyword>
<feature type="transmembrane region" description="Helical" evidence="7">
    <location>
        <begin position="322"/>
        <end position="349"/>
    </location>
</feature>
<name>A0A5A8CCG3_CAFRO</name>
<dbReference type="GO" id="GO:0016020">
    <property type="term" value="C:membrane"/>
    <property type="evidence" value="ECO:0007669"/>
    <property type="project" value="UniProtKB-SubCell"/>
</dbReference>
<evidence type="ECO:0000256" key="5">
    <source>
        <dbReference type="ARBA" id="ARBA00022989"/>
    </source>
</evidence>
<feature type="transmembrane region" description="Helical" evidence="7">
    <location>
        <begin position="781"/>
        <end position="800"/>
    </location>
</feature>
<dbReference type="PANTHER" id="PTHR31326">
    <property type="entry name" value="PROTEIN CLT2, CHLOROPLASTIC"/>
    <property type="match status" value="1"/>
</dbReference>
<feature type="transmembrane region" description="Helical" evidence="7">
    <location>
        <begin position="84"/>
        <end position="102"/>
    </location>
</feature>
<evidence type="ECO:0000256" key="6">
    <source>
        <dbReference type="ARBA" id="ARBA00023136"/>
    </source>
</evidence>
<dbReference type="AlphaFoldDB" id="A0A5A8CCG3"/>
<reference evidence="8 9" key="1">
    <citation type="submission" date="2019-07" db="EMBL/GenBank/DDBJ databases">
        <title>Genomes of Cafeteria roenbergensis.</title>
        <authorList>
            <person name="Fischer M.G."/>
            <person name="Hackl T."/>
            <person name="Roman M."/>
        </authorList>
    </citation>
    <scope>NUCLEOTIDE SEQUENCE [LARGE SCALE GENOMIC DNA]</scope>
    <source>
        <strain evidence="8 9">BVI</strain>
    </source>
</reference>
<organism evidence="8 9">
    <name type="scientific">Cafeteria roenbergensis</name>
    <name type="common">Marine flagellate</name>
    <dbReference type="NCBI Taxonomy" id="33653"/>
    <lineage>
        <taxon>Eukaryota</taxon>
        <taxon>Sar</taxon>
        <taxon>Stramenopiles</taxon>
        <taxon>Bigyra</taxon>
        <taxon>Opalozoa</taxon>
        <taxon>Bicosoecida</taxon>
        <taxon>Cafeteriaceae</taxon>
        <taxon>Cafeteria</taxon>
    </lineage>
</organism>
<evidence type="ECO:0000256" key="2">
    <source>
        <dbReference type="ARBA" id="ARBA00006690"/>
    </source>
</evidence>
<feature type="transmembrane region" description="Helical" evidence="7">
    <location>
        <begin position="384"/>
        <end position="403"/>
    </location>
</feature>
<evidence type="ECO:0000256" key="3">
    <source>
        <dbReference type="ARBA" id="ARBA00022448"/>
    </source>
</evidence>
<dbReference type="Pfam" id="PF08627">
    <property type="entry name" value="CRT-like"/>
    <property type="match status" value="1"/>
</dbReference>
<dbReference type="PANTHER" id="PTHR31326:SF1">
    <property type="entry name" value="PROTEIN CLT2, CHLOROPLASTIC"/>
    <property type="match status" value="1"/>
</dbReference>
<keyword evidence="3" id="KW-0813">Transport</keyword>
<gene>
    <name evidence="8" type="ORF">FNF29_05339</name>
</gene>
<dbReference type="InterPro" id="IPR013936">
    <property type="entry name" value="CRT-like"/>
</dbReference>
<accession>A0A5A8CCG3</accession>
<keyword evidence="5 7" id="KW-1133">Transmembrane helix</keyword>
<feature type="transmembrane region" description="Helical" evidence="7">
    <location>
        <begin position="48"/>
        <end position="64"/>
    </location>
</feature>
<keyword evidence="9" id="KW-1185">Reference proteome</keyword>
<feature type="transmembrane region" description="Helical" evidence="7">
    <location>
        <begin position="245"/>
        <end position="266"/>
    </location>
</feature>
<evidence type="ECO:0000256" key="7">
    <source>
        <dbReference type="SAM" id="Phobius"/>
    </source>
</evidence>
<evidence type="ECO:0000256" key="1">
    <source>
        <dbReference type="ARBA" id="ARBA00004141"/>
    </source>
</evidence>
<dbReference type="SUPFAM" id="SSF103481">
    <property type="entry name" value="Multidrug resistance efflux transporter EmrE"/>
    <property type="match status" value="1"/>
</dbReference>
<feature type="transmembrane region" description="Helical" evidence="7">
    <location>
        <begin position="594"/>
        <end position="614"/>
    </location>
</feature>
<dbReference type="Proteomes" id="UP000323011">
    <property type="component" value="Unassembled WGS sequence"/>
</dbReference>